<sequence length="91" mass="10371">MLITMLIGSSHFSLLEAYVDENRHLDVWNMDNGEFHMDSNVHQMLLQVDKSNVSYGAMRNPNRLACPNRCQEPGQSYTGRSCSKVYRCSNG</sequence>
<reference evidence="2" key="1">
    <citation type="submission" date="2020-01" db="EMBL/GenBank/DDBJ databases">
        <title>Genome sequence of Kobresia littledalei, the first chromosome-level genome in the family Cyperaceae.</title>
        <authorList>
            <person name="Qu G."/>
        </authorList>
    </citation>
    <scope>NUCLEOTIDE SEQUENCE</scope>
    <source>
        <strain evidence="2">C.B.Clarke</strain>
        <tissue evidence="2">Leaf</tissue>
    </source>
</reference>
<evidence type="ECO:0000313" key="2">
    <source>
        <dbReference type="EMBL" id="KAF3330104.1"/>
    </source>
</evidence>
<keyword evidence="3" id="KW-1185">Reference proteome</keyword>
<keyword evidence="1" id="KW-0732">Signal</keyword>
<dbReference type="PANTHER" id="PTHR34998">
    <property type="entry name" value="OS04G0357400 PROTEIN-RELATED"/>
    <property type="match status" value="1"/>
</dbReference>
<name>A0A833VP90_9POAL</name>
<dbReference type="AlphaFoldDB" id="A0A833VP90"/>
<evidence type="ECO:0000313" key="3">
    <source>
        <dbReference type="Proteomes" id="UP000623129"/>
    </source>
</evidence>
<organism evidence="2 3">
    <name type="scientific">Carex littledalei</name>
    <dbReference type="NCBI Taxonomy" id="544730"/>
    <lineage>
        <taxon>Eukaryota</taxon>
        <taxon>Viridiplantae</taxon>
        <taxon>Streptophyta</taxon>
        <taxon>Embryophyta</taxon>
        <taxon>Tracheophyta</taxon>
        <taxon>Spermatophyta</taxon>
        <taxon>Magnoliopsida</taxon>
        <taxon>Liliopsida</taxon>
        <taxon>Poales</taxon>
        <taxon>Cyperaceae</taxon>
        <taxon>Cyperoideae</taxon>
        <taxon>Cariceae</taxon>
        <taxon>Carex</taxon>
        <taxon>Carex subgen. Euthyceras</taxon>
    </lineage>
</organism>
<comment type="caution">
    <text evidence="2">The sequence shown here is derived from an EMBL/GenBank/DDBJ whole genome shotgun (WGS) entry which is preliminary data.</text>
</comment>
<feature type="signal peptide" evidence="1">
    <location>
        <begin position="1"/>
        <end position="17"/>
    </location>
</feature>
<feature type="chain" id="PRO_5032402472" description="Rapid ALkalinization Factor" evidence="1">
    <location>
        <begin position="18"/>
        <end position="91"/>
    </location>
</feature>
<proteinExistence type="predicted"/>
<gene>
    <name evidence="2" type="ORF">FCM35_KLT05435</name>
</gene>
<dbReference type="Proteomes" id="UP000623129">
    <property type="component" value="Unassembled WGS sequence"/>
</dbReference>
<evidence type="ECO:0000256" key="1">
    <source>
        <dbReference type="SAM" id="SignalP"/>
    </source>
</evidence>
<accession>A0A833VP90</accession>
<evidence type="ECO:0008006" key="4">
    <source>
        <dbReference type="Google" id="ProtNLM"/>
    </source>
</evidence>
<dbReference type="EMBL" id="SWLB01000014">
    <property type="protein sequence ID" value="KAF3330104.1"/>
    <property type="molecule type" value="Genomic_DNA"/>
</dbReference>
<dbReference type="PANTHER" id="PTHR34998:SF9">
    <property type="entry name" value="OS04G0357400 PROTEIN"/>
    <property type="match status" value="1"/>
</dbReference>
<protein>
    <recommendedName>
        <fullName evidence="4">Rapid ALkalinization Factor</fullName>
    </recommendedName>
</protein>